<dbReference type="OrthoDB" id="9782006at2"/>
<comment type="similarity">
    <text evidence="2">Belongs to the resistance-nodulation-cell division (RND) (TC 2.A.6) family. MmpL subfamily.</text>
</comment>
<comment type="caution">
    <text evidence="9">The sequence shown here is derived from an EMBL/GenBank/DDBJ whole genome shotgun (WGS) entry which is preliminary data.</text>
</comment>
<dbReference type="Gene3D" id="1.20.1640.10">
    <property type="entry name" value="Multidrug efflux transporter AcrB transmembrane domain"/>
    <property type="match status" value="2"/>
</dbReference>
<feature type="transmembrane region" description="Helical" evidence="7">
    <location>
        <begin position="768"/>
        <end position="790"/>
    </location>
</feature>
<keyword evidence="3" id="KW-1003">Cell membrane</keyword>
<feature type="transmembrane region" description="Helical" evidence="7">
    <location>
        <begin position="354"/>
        <end position="375"/>
    </location>
</feature>
<dbReference type="AlphaFoldDB" id="A0A554A435"/>
<feature type="transmembrane region" description="Helical" evidence="7">
    <location>
        <begin position="199"/>
        <end position="217"/>
    </location>
</feature>
<gene>
    <name evidence="9" type="ORF">FN960_02515</name>
</gene>
<feature type="transmembrane region" description="Helical" evidence="7">
    <location>
        <begin position="843"/>
        <end position="869"/>
    </location>
</feature>
<reference evidence="9 10" key="1">
    <citation type="submission" date="2019-07" db="EMBL/GenBank/DDBJ databases">
        <authorList>
            <person name="Park Y.J."/>
            <person name="Jeong S.E."/>
            <person name="Jung H.S."/>
        </authorList>
    </citation>
    <scope>NUCLEOTIDE SEQUENCE [LARGE SCALE GENOMIC DNA]</scope>
    <source>
        <strain evidence="10">P16(2019)</strain>
    </source>
</reference>
<dbReference type="PANTHER" id="PTHR33406:SF6">
    <property type="entry name" value="MEMBRANE PROTEIN YDGH-RELATED"/>
    <property type="match status" value="1"/>
</dbReference>
<protein>
    <submittedName>
        <fullName evidence="9">MMPL family transporter</fullName>
    </submittedName>
</protein>
<feature type="transmembrane region" description="Helical" evidence="7">
    <location>
        <begin position="738"/>
        <end position="762"/>
    </location>
</feature>
<evidence type="ECO:0000256" key="4">
    <source>
        <dbReference type="ARBA" id="ARBA00022692"/>
    </source>
</evidence>
<keyword evidence="6 7" id="KW-0472">Membrane</keyword>
<dbReference type="PANTHER" id="PTHR33406">
    <property type="entry name" value="MEMBRANE PROTEIN MJ1562-RELATED"/>
    <property type="match status" value="1"/>
</dbReference>
<dbReference type="EMBL" id="VLXZ01000001">
    <property type="protein sequence ID" value="TSB48447.1"/>
    <property type="molecule type" value="Genomic_DNA"/>
</dbReference>
<evidence type="ECO:0000259" key="8">
    <source>
        <dbReference type="PROSITE" id="PS50156"/>
    </source>
</evidence>
<dbReference type="Proteomes" id="UP000318521">
    <property type="component" value="Unassembled WGS sequence"/>
</dbReference>
<comment type="subcellular location">
    <subcellularLocation>
        <location evidence="1">Cell membrane</location>
        <topology evidence="1">Multi-pass membrane protein</topology>
    </subcellularLocation>
</comment>
<keyword evidence="4 7" id="KW-0812">Transmembrane</keyword>
<sequence length="886" mass="95518">MSLILRYKWGIASALVILAVLLFFLAPPLADLVEEKGSVQLADTFSSSKASAILDNAGESEETISVVLEFDQSFDEQEDDVQSLIEEIESGTYPVDVDVISLFDSDEIKDQLVSEDNSVALIPITIDGSSDDAVAIGEQLQSLSMTDGEVYITGEALINHDVDVTSQEGLAKTEIITVILIFVLLLVVFRALVTPLVPLLSVGLTYLISQSIVAFLADWFDFPISNYTQIFLVAVLFGIGTDYCILLLSRYKEELAAGHDIQKAILTTYRTAGKTLFYSGLAVFIGFAAIGFADFAIYQSAVGVAVGIAVLLLVLYTFVPFLMAVLKEKLFWPSKKVGSHADNRLWGALGKLSIFRPVISLLVVAVITVPFLIIYNHNISFNNVDEISADANSVKGLRAIESGFGIGNALPVSIIIDSEDDMVTPENLAHIEALSRFVAGLDEVDQVVGLTRPAGEELDELYVDNQLNELSEGLNDAVSGTEDMQDGLQQISEQLRQISNQVSGSTDSDAGGSLSEAATGLSQLSEQLGMVSMQLEQTQDIQTASAQLAAIQQNLQQISAGLSQGSAELEGASAQIGELSAGLSQLADGVDEVNTGLSELQSGLEDAVEFSSNLANAEYVRGTGVYIPDELLENEDFQEIIDMYTFTDGTGLSLEVSLKDDPYSVEAIEATREIKAAVNQFVQGTPLQDMEIEFSGVSSTNSDLEEISSADFNRTVIIILAGLFLTLMVLLRSWTQPLVIIAGLVLSYYTSLGITELVFVHIMGYSGISWAVPFFGFVMLIALGVDYSIFLFDRYQEEKRIGVREGLMKSMVKMGSVIITAAIILSGTFGAMMPSGVLSLMQIGTVVVSGLMLFGLVILPLFIPAIISLGEGKDRTSKTEYEKKAL</sequence>
<evidence type="ECO:0000256" key="5">
    <source>
        <dbReference type="ARBA" id="ARBA00022989"/>
    </source>
</evidence>
<dbReference type="InterPro" id="IPR004869">
    <property type="entry name" value="MMPL_dom"/>
</dbReference>
<evidence type="ECO:0000256" key="3">
    <source>
        <dbReference type="ARBA" id="ARBA00022475"/>
    </source>
</evidence>
<dbReference type="Gene3D" id="1.20.120.810">
    <property type="entry name" value="Vinculin, Vh2 four-helix bundle"/>
    <property type="match status" value="1"/>
</dbReference>
<evidence type="ECO:0000313" key="9">
    <source>
        <dbReference type="EMBL" id="TSB48447.1"/>
    </source>
</evidence>
<feature type="transmembrane region" description="Helical" evidence="7">
    <location>
        <begin position="276"/>
        <end position="298"/>
    </location>
</feature>
<feature type="domain" description="SSD" evidence="8">
    <location>
        <begin position="745"/>
        <end position="869"/>
    </location>
</feature>
<organism evidence="9 10">
    <name type="scientific">Alkalicoccobacillus porphyridii</name>
    <dbReference type="NCBI Taxonomy" id="2597270"/>
    <lineage>
        <taxon>Bacteria</taxon>
        <taxon>Bacillati</taxon>
        <taxon>Bacillota</taxon>
        <taxon>Bacilli</taxon>
        <taxon>Bacillales</taxon>
        <taxon>Bacillaceae</taxon>
        <taxon>Alkalicoccobacillus</taxon>
    </lineage>
</organism>
<feature type="transmembrane region" description="Helical" evidence="7">
    <location>
        <begin position="304"/>
        <end position="326"/>
    </location>
</feature>
<evidence type="ECO:0000256" key="2">
    <source>
        <dbReference type="ARBA" id="ARBA00010157"/>
    </source>
</evidence>
<keyword evidence="10" id="KW-1185">Reference proteome</keyword>
<dbReference type="SUPFAM" id="SSF82866">
    <property type="entry name" value="Multidrug efflux transporter AcrB transmembrane domain"/>
    <property type="match status" value="2"/>
</dbReference>
<keyword evidence="5 7" id="KW-1133">Transmembrane helix</keyword>
<dbReference type="GO" id="GO:0005886">
    <property type="term" value="C:plasma membrane"/>
    <property type="evidence" value="ECO:0007669"/>
    <property type="project" value="UniProtKB-SubCell"/>
</dbReference>
<evidence type="ECO:0000256" key="1">
    <source>
        <dbReference type="ARBA" id="ARBA00004651"/>
    </source>
</evidence>
<evidence type="ECO:0000313" key="10">
    <source>
        <dbReference type="Proteomes" id="UP000318521"/>
    </source>
</evidence>
<dbReference type="Pfam" id="PF03176">
    <property type="entry name" value="MMPL"/>
    <property type="match status" value="2"/>
</dbReference>
<evidence type="ECO:0000256" key="6">
    <source>
        <dbReference type="ARBA" id="ARBA00023136"/>
    </source>
</evidence>
<feature type="transmembrane region" description="Helical" evidence="7">
    <location>
        <begin position="712"/>
        <end position="731"/>
    </location>
</feature>
<accession>A0A554A435</accession>
<dbReference type="InterPro" id="IPR050545">
    <property type="entry name" value="Mycobact_MmpL"/>
</dbReference>
<feature type="transmembrane region" description="Helical" evidence="7">
    <location>
        <begin position="811"/>
        <end position="831"/>
    </location>
</feature>
<evidence type="ECO:0000256" key="7">
    <source>
        <dbReference type="SAM" id="Phobius"/>
    </source>
</evidence>
<dbReference type="NCBIfam" id="TIGR03057">
    <property type="entry name" value="xxxLxxG_by_4"/>
    <property type="match status" value="1"/>
</dbReference>
<name>A0A554A435_9BACI</name>
<dbReference type="InterPro" id="IPR000731">
    <property type="entry name" value="SSD"/>
</dbReference>
<dbReference type="RefSeq" id="WP_143846791.1">
    <property type="nucleotide sequence ID" value="NZ_VLXZ01000001.1"/>
</dbReference>
<proteinExistence type="inferred from homology"/>
<dbReference type="PROSITE" id="PS50156">
    <property type="entry name" value="SSD"/>
    <property type="match status" value="1"/>
</dbReference>
<feature type="transmembrane region" description="Helical" evidence="7">
    <location>
        <begin position="175"/>
        <end position="192"/>
    </location>
</feature>
<dbReference type="InterPro" id="IPR023908">
    <property type="entry name" value="xxxLxxG_rpt"/>
</dbReference>
<feature type="transmembrane region" description="Helical" evidence="7">
    <location>
        <begin position="229"/>
        <end position="248"/>
    </location>
</feature>